<evidence type="ECO:0000256" key="2">
    <source>
        <dbReference type="ARBA" id="ARBA00004496"/>
    </source>
</evidence>
<dbReference type="PROSITE" id="PS52002">
    <property type="entry name" value="SM"/>
    <property type="match status" value="1"/>
</dbReference>
<dbReference type="GO" id="GO:0005682">
    <property type="term" value="C:U5 snRNP"/>
    <property type="evidence" value="ECO:0007669"/>
    <property type="project" value="UniProtKB-UniRule"/>
</dbReference>
<dbReference type="EMBL" id="JTAI01000023">
    <property type="protein sequence ID" value="PPS92648.1"/>
    <property type="molecule type" value="Genomic_DNA"/>
</dbReference>
<evidence type="ECO:0000256" key="9">
    <source>
        <dbReference type="ARBA" id="ARBA00023242"/>
    </source>
</evidence>
<dbReference type="GO" id="GO:0005737">
    <property type="term" value="C:cytoplasm"/>
    <property type="evidence" value="ECO:0007669"/>
    <property type="project" value="UniProtKB-SubCell"/>
</dbReference>
<dbReference type="InterPro" id="IPR047575">
    <property type="entry name" value="Sm"/>
</dbReference>
<evidence type="ECO:0000256" key="11">
    <source>
        <dbReference type="RuleBase" id="RU365053"/>
    </source>
</evidence>
<dbReference type="GO" id="GO:0005687">
    <property type="term" value="C:U4 snRNP"/>
    <property type="evidence" value="ECO:0007669"/>
    <property type="project" value="UniProtKB-UniRule"/>
</dbReference>
<gene>
    <name evidence="13" type="ORF">CHUDEA4_1660</name>
    <name evidence="14" type="ORF">GY17_00003341</name>
</gene>
<accession>A0A0S4TEZ7</accession>
<comment type="function">
    <text evidence="11">Plays a role in pre-mRNA splicing as a core component of the spliceosomal U1, U2, U4 and U5 small nuclear ribonucleoproteins (snRNPs), the building blocks of the spliceosome.</text>
</comment>
<keyword evidence="4" id="KW-0963">Cytoplasm</keyword>
<dbReference type="Proteomes" id="UP001429100">
    <property type="component" value="Unassembled WGS sequence"/>
</dbReference>
<dbReference type="SMART" id="SM00651">
    <property type="entry name" value="Sm"/>
    <property type="match status" value="1"/>
</dbReference>
<dbReference type="VEuPathDB" id="CryptoDB:CHUDEA4_1660"/>
<evidence type="ECO:0000256" key="1">
    <source>
        <dbReference type="ARBA" id="ARBA00004123"/>
    </source>
</evidence>
<dbReference type="Proteomes" id="UP000199752">
    <property type="component" value="Chromosome 4"/>
</dbReference>
<dbReference type="InterPro" id="IPR027078">
    <property type="entry name" value="snRNP-E"/>
</dbReference>
<organism evidence="13">
    <name type="scientific">Cryptosporidium hominis</name>
    <dbReference type="NCBI Taxonomy" id="237895"/>
    <lineage>
        <taxon>Eukaryota</taxon>
        <taxon>Sar</taxon>
        <taxon>Alveolata</taxon>
        <taxon>Apicomplexa</taxon>
        <taxon>Conoidasida</taxon>
        <taxon>Coccidia</taxon>
        <taxon>Eucoccidiorida</taxon>
        <taxon>Eimeriorina</taxon>
        <taxon>Cryptosporidiidae</taxon>
        <taxon>Cryptosporidium</taxon>
    </lineage>
</organism>
<keyword evidence="8 11" id="KW-0508">mRNA splicing</keyword>
<dbReference type="GO" id="GO:0046540">
    <property type="term" value="C:U4/U6 x U5 tri-snRNP complex"/>
    <property type="evidence" value="ECO:0007669"/>
    <property type="project" value="UniProtKB-UniRule"/>
</dbReference>
<dbReference type="EMBL" id="LN877950">
    <property type="protein sequence ID" value="CUV05547.1"/>
    <property type="molecule type" value="Genomic_DNA"/>
</dbReference>
<keyword evidence="5 11" id="KW-0507">mRNA processing</keyword>
<dbReference type="GO" id="GO:0003723">
    <property type="term" value="F:RNA binding"/>
    <property type="evidence" value="ECO:0007669"/>
    <property type="project" value="UniProtKB-KW"/>
</dbReference>
<keyword evidence="15" id="KW-1185">Reference proteome</keyword>
<keyword evidence="9 11" id="KW-0539">Nucleus</keyword>
<dbReference type="SUPFAM" id="SSF50182">
    <property type="entry name" value="Sm-like ribonucleoproteins"/>
    <property type="match status" value="1"/>
</dbReference>
<feature type="domain" description="Sm" evidence="12">
    <location>
        <begin position="17"/>
        <end position="92"/>
    </location>
</feature>
<keyword evidence="6 11" id="KW-0747">Spliceosome</keyword>
<evidence type="ECO:0000256" key="4">
    <source>
        <dbReference type="ARBA" id="ARBA00022490"/>
    </source>
</evidence>
<evidence type="ECO:0000259" key="12">
    <source>
        <dbReference type="PROSITE" id="PS52002"/>
    </source>
</evidence>
<evidence type="ECO:0000256" key="7">
    <source>
        <dbReference type="ARBA" id="ARBA00022884"/>
    </source>
</evidence>
<evidence type="ECO:0000313" key="14">
    <source>
        <dbReference type="EMBL" id="PPS92648.1"/>
    </source>
</evidence>
<dbReference type="OrthoDB" id="25620at2759"/>
<evidence type="ECO:0000313" key="13">
    <source>
        <dbReference type="EMBL" id="CUV05547.1"/>
    </source>
</evidence>
<evidence type="ECO:0000313" key="15">
    <source>
        <dbReference type="Proteomes" id="UP001429100"/>
    </source>
</evidence>
<evidence type="ECO:0000256" key="8">
    <source>
        <dbReference type="ARBA" id="ARBA00023187"/>
    </source>
</evidence>
<evidence type="ECO:0000256" key="10">
    <source>
        <dbReference type="ARBA" id="ARBA00023274"/>
    </source>
</evidence>
<comment type="subcellular location">
    <subcellularLocation>
        <location evidence="2">Cytoplasm</location>
    </subcellularLocation>
    <subcellularLocation>
        <location evidence="1 11">Nucleus</location>
    </subcellularLocation>
</comment>
<dbReference type="VEuPathDB" id="CryptoDB:ChTU502y2012_295g0060"/>
<dbReference type="GO" id="GO:0005685">
    <property type="term" value="C:U1 snRNP"/>
    <property type="evidence" value="ECO:0007669"/>
    <property type="project" value="UniProtKB-UniRule"/>
</dbReference>
<dbReference type="VEuPathDB" id="CryptoDB:GY17_00003341"/>
<dbReference type="GO" id="GO:0005681">
    <property type="term" value="C:spliceosomal complex"/>
    <property type="evidence" value="ECO:0007669"/>
    <property type="project" value="UniProtKB-KW"/>
</dbReference>
<name>A0A0S4TEZ7_CRYHO</name>
<evidence type="ECO:0000256" key="5">
    <source>
        <dbReference type="ARBA" id="ARBA00022664"/>
    </source>
</evidence>
<evidence type="ECO:0000256" key="6">
    <source>
        <dbReference type="ARBA" id="ARBA00022728"/>
    </source>
</evidence>
<dbReference type="GO" id="GO:0005686">
    <property type="term" value="C:U2 snRNP"/>
    <property type="evidence" value="ECO:0007669"/>
    <property type="project" value="UniProtKB-UniRule"/>
</dbReference>
<sequence>MNSQTKRKTQKMMLQPINQIFHLFTSKQRVQIWLYDHKDLVLEGVIQGFDEYMNIVLDQASEVYTKKEVRKETSVGQLLLRGENISLICECK</sequence>
<dbReference type="Pfam" id="PF01423">
    <property type="entry name" value="LSM"/>
    <property type="match status" value="1"/>
</dbReference>
<reference evidence="14 15" key="3">
    <citation type="submission" date="2017-10" db="EMBL/GenBank/DDBJ databases">
        <title>Consistent, comparative and evidence-based genome annotation and re-annotation for the closely-related species, Cryptosporidium parvum, C. hominis and C. tyzzeri.</title>
        <authorList>
            <person name="Baptista R.P."/>
            <person name="Li Y."/>
            <person name="Sateriale A."/>
            <person name="Striepen B."/>
            <person name="Kissinger J.C."/>
        </authorList>
    </citation>
    <scope>NUCLEOTIDE SEQUENCE [LARGE SCALE GENOMIC DNA]</scope>
    <source>
        <strain evidence="14">30976</strain>
    </source>
</reference>
<proteinExistence type="inferred from homology"/>
<dbReference type="CDD" id="cd01718">
    <property type="entry name" value="Sm_E"/>
    <property type="match status" value="1"/>
</dbReference>
<dbReference type="InterPro" id="IPR010920">
    <property type="entry name" value="LSM_dom_sf"/>
</dbReference>
<protein>
    <recommendedName>
        <fullName evidence="11">Small nuclear ribonucleoprotein E</fullName>
        <shortName evidence="11">snRNP-E</shortName>
    </recommendedName>
    <alternativeName>
        <fullName evidence="11">Sm protein E</fullName>
    </alternativeName>
</protein>
<dbReference type="AlphaFoldDB" id="A0A0S4TEZ7"/>
<comment type="similarity">
    <text evidence="3 11">Belongs to the snRNP Sm proteins family.</text>
</comment>
<evidence type="ECO:0000256" key="3">
    <source>
        <dbReference type="ARBA" id="ARBA00006850"/>
    </source>
</evidence>
<dbReference type="GO" id="GO:0000387">
    <property type="term" value="P:spliceosomal snRNP assembly"/>
    <property type="evidence" value="ECO:0007669"/>
    <property type="project" value="UniProtKB-UniRule"/>
</dbReference>
<keyword evidence="7 11" id="KW-0694">RNA-binding</keyword>
<dbReference type="PANTHER" id="PTHR11193">
    <property type="entry name" value="SMALL NUCLEAR RIBONUCLEOPROTEIN E"/>
    <property type="match status" value="1"/>
</dbReference>
<dbReference type="InterPro" id="IPR001163">
    <property type="entry name" value="Sm_dom_euk/arc"/>
</dbReference>
<keyword evidence="10 11" id="KW-0687">Ribonucleoprotein</keyword>
<reference evidence="14 15" key="1">
    <citation type="submission" date="2014-11" db="EMBL/GenBank/DDBJ databases">
        <title>Comparative genomic analysis of Cryptosporidium hominis reveals occurrence of genetic recombination in virulent subtypes.</title>
        <authorList>
            <person name="Guo Y."/>
            <person name="Tang K."/>
            <person name="Frace M."/>
            <person name="Li N."/>
            <person name="Roellig D.M."/>
            <person name="Sammons S."/>
            <person name="Knipe K."/>
            <person name="Rowe L."/>
            <person name="Feng Y."/>
            <person name="Xiao L."/>
        </authorList>
    </citation>
    <scope>NUCLEOTIDE SEQUENCE [LARGE SCALE GENOMIC DNA]</scope>
    <source>
        <strain evidence="14">30976</strain>
    </source>
</reference>
<reference evidence="13" key="2">
    <citation type="submission" date="2015-08" db="EMBL/GenBank/DDBJ databases">
        <authorList>
            <person name="Babu N.S."/>
            <person name="Beckwith C.J."/>
            <person name="Beseler K.G."/>
            <person name="Brison A."/>
            <person name="Carone J.V."/>
            <person name="Caskin T.P."/>
            <person name="Diamond M."/>
            <person name="Durham M.E."/>
            <person name="Foxe J.M."/>
            <person name="Go M."/>
            <person name="Henderson B.A."/>
            <person name="Jones I.B."/>
            <person name="McGettigan J.A."/>
            <person name="Micheletti S.J."/>
            <person name="Nasrallah M.E."/>
            <person name="Ortiz D."/>
            <person name="Piller C.R."/>
            <person name="Privatt S.R."/>
            <person name="Schneider S.L."/>
            <person name="Sharp S."/>
            <person name="Smith T.C."/>
            <person name="Stanton J.D."/>
            <person name="Ullery H.E."/>
            <person name="Wilson R.J."/>
            <person name="Serrano M.G."/>
            <person name="Buck G."/>
            <person name="Lee V."/>
            <person name="Wang Y."/>
            <person name="Carvalho R."/>
            <person name="Voegtly L."/>
            <person name="Shi R."/>
            <person name="Duckworth R."/>
            <person name="Johnson A."/>
            <person name="Loviza R."/>
            <person name="Walstead R."/>
            <person name="Shah Z."/>
            <person name="Kiflezghi M."/>
            <person name="Wade K."/>
            <person name="Ball S.L."/>
            <person name="Bradley K.W."/>
            <person name="Asai D.J."/>
            <person name="Bowman C.A."/>
            <person name="Russell D.A."/>
            <person name="Pope W.H."/>
            <person name="Jacobs-Sera D."/>
            <person name="Hendrix R.W."/>
            <person name="Hatfull G.F."/>
        </authorList>
    </citation>
    <scope>NUCLEOTIDE SEQUENCE [LARGE SCALE GENOMIC DNA]</scope>
</reference>
<dbReference type="Gene3D" id="2.30.30.100">
    <property type="match status" value="1"/>
</dbReference>